<dbReference type="SUPFAM" id="SSF53383">
    <property type="entry name" value="PLP-dependent transferases"/>
    <property type="match status" value="1"/>
</dbReference>
<proteinExistence type="predicted"/>
<dbReference type="InterPro" id="IPR004839">
    <property type="entry name" value="Aminotransferase_I/II_large"/>
</dbReference>
<dbReference type="Proteomes" id="UP000186323">
    <property type="component" value="Chromosome I"/>
</dbReference>
<evidence type="ECO:0000256" key="2">
    <source>
        <dbReference type="ARBA" id="ARBA00022679"/>
    </source>
</evidence>
<comment type="cofactor">
    <cofactor evidence="1">
        <name>pyridoxal 5'-phosphate</name>
        <dbReference type="ChEBI" id="CHEBI:597326"/>
    </cofactor>
</comment>
<accession>A0A1K1LKG4</accession>
<dbReference type="PANTHER" id="PTHR13693">
    <property type="entry name" value="CLASS II AMINOTRANSFERASE/8-AMINO-7-OXONONANOATE SYNTHASE"/>
    <property type="match status" value="1"/>
</dbReference>
<dbReference type="EC" id="2.3.1.47" evidence="4"/>
<dbReference type="GO" id="GO:0008710">
    <property type="term" value="F:8-amino-7-oxononanoate synthase activity"/>
    <property type="evidence" value="ECO:0007669"/>
    <property type="project" value="UniProtKB-EC"/>
</dbReference>
<dbReference type="InterPro" id="IPR015422">
    <property type="entry name" value="PyrdxlP-dep_Trfase_small"/>
</dbReference>
<evidence type="ECO:0000313" key="5">
    <source>
        <dbReference type="Proteomes" id="UP000186323"/>
    </source>
</evidence>
<dbReference type="InterPro" id="IPR015421">
    <property type="entry name" value="PyrdxlP-dep_Trfase_major"/>
</dbReference>
<dbReference type="OrthoDB" id="9807157at2"/>
<organism evidence="4 5">
    <name type="scientific">Desulfovibrio piger</name>
    <dbReference type="NCBI Taxonomy" id="901"/>
    <lineage>
        <taxon>Bacteria</taxon>
        <taxon>Pseudomonadati</taxon>
        <taxon>Thermodesulfobacteriota</taxon>
        <taxon>Desulfovibrionia</taxon>
        <taxon>Desulfovibrionales</taxon>
        <taxon>Desulfovibrionaceae</taxon>
        <taxon>Desulfovibrio</taxon>
    </lineage>
</organism>
<dbReference type="EMBL" id="LT630450">
    <property type="protein sequence ID" value="SFV73974.1"/>
    <property type="molecule type" value="Genomic_DNA"/>
</dbReference>
<reference evidence="5" key="1">
    <citation type="submission" date="2016-10" db="EMBL/GenBank/DDBJ databases">
        <authorList>
            <person name="Wegmann U."/>
        </authorList>
    </citation>
    <scope>NUCLEOTIDE SEQUENCE [LARGE SCALE GENOMIC DNA]</scope>
</reference>
<dbReference type="Gene3D" id="3.90.1150.10">
    <property type="entry name" value="Aspartate Aminotransferase, domain 1"/>
    <property type="match status" value="1"/>
</dbReference>
<sequence>MKENHSSQNAQESGTSSFTRLRSKLSFERMVEMGAKMGMENPLFLCHERAAKATTVINGKEYINFSTYDYLDLNTHPEITEAVTEAARVFGSSAGASRLVGGERPPHRQLERALADFYGVEDCIAYVSGHATNVSTLGFLFGHRDAIFYDGLAHNSLMQGARLSGADRYSYEHNDCDALEKMLKEHRGKHKRACIVTEGLFSMDGNIPDLPRIIELKKKYDCMLLVDEAHSFGVLGATGRGVHEYFGIDPSEVDMWMSTLSKAMCGCGGFIAGRKELVEYLKYGSPGFVFSVGMPPIVAAACHKALELMQREPERVHKLQSISQYFLNYAQEKGLDTGAAQGYAIVPIMVGDSMVSGFLATRLFARGIYVMPITFPAVKEGAARLRFFLSASHTEEQIRKTIDTVVEEIPVAREIVEKFRREHQDDQNA</sequence>
<dbReference type="Pfam" id="PF00155">
    <property type="entry name" value="Aminotran_1_2"/>
    <property type="match status" value="1"/>
</dbReference>
<dbReference type="CDD" id="cd06454">
    <property type="entry name" value="KBL_like"/>
    <property type="match status" value="1"/>
</dbReference>
<dbReference type="InterPro" id="IPR050087">
    <property type="entry name" value="AON_synthase_class-II"/>
</dbReference>
<dbReference type="AlphaFoldDB" id="A0A1K1LKG4"/>
<dbReference type="InterPro" id="IPR015424">
    <property type="entry name" value="PyrdxlP-dep_Trfase"/>
</dbReference>
<dbReference type="Gene3D" id="3.40.640.10">
    <property type="entry name" value="Type I PLP-dependent aspartate aminotransferase-like (Major domain)"/>
    <property type="match status" value="1"/>
</dbReference>
<evidence type="ECO:0000313" key="4">
    <source>
        <dbReference type="EMBL" id="SFV73974.1"/>
    </source>
</evidence>
<dbReference type="RefSeq" id="WP_072336414.1">
    <property type="nucleotide sequence ID" value="NZ_CALUWT010000001.1"/>
</dbReference>
<dbReference type="KEGG" id="dpg:DESPIGER_2152"/>
<keyword evidence="5" id="KW-1185">Reference proteome</keyword>
<keyword evidence="4" id="KW-0012">Acyltransferase</keyword>
<gene>
    <name evidence="4" type="ORF">DESPIGER_2152</name>
</gene>
<evidence type="ECO:0000256" key="1">
    <source>
        <dbReference type="ARBA" id="ARBA00001933"/>
    </source>
</evidence>
<evidence type="ECO:0000259" key="3">
    <source>
        <dbReference type="Pfam" id="PF00155"/>
    </source>
</evidence>
<dbReference type="GO" id="GO:0030170">
    <property type="term" value="F:pyridoxal phosphate binding"/>
    <property type="evidence" value="ECO:0007669"/>
    <property type="project" value="InterPro"/>
</dbReference>
<name>A0A1K1LKG4_9BACT</name>
<feature type="domain" description="Aminotransferase class I/classII large" evidence="3">
    <location>
        <begin position="61"/>
        <end position="403"/>
    </location>
</feature>
<keyword evidence="2 4" id="KW-0808">Transferase</keyword>
<protein>
    <submittedName>
        <fullName evidence="4">8-amino-7-oxononanoate synthase</fullName>
        <ecNumber evidence="4">2.3.1.47</ecNumber>
    </submittedName>
</protein>